<sequence length="174" mass="19795">MPHLAKHAALLQSSVNSSVAAKCVSMDCSTKLRSPSLVEVLALHGVVTDHTQSVSSNAMNYCSSKFITDVIVMLKYRTTHDYDWKACPAHMPLTLLEQTRIDNYLSLAGFVLNLYDYALTFPVEYAYIWRGRRRISAILFWVLRYMNLILSLTDLVILFVPFLAIQLLQIHPFP</sequence>
<feature type="transmembrane region" description="Helical" evidence="1">
    <location>
        <begin position="104"/>
        <end position="127"/>
    </location>
</feature>
<feature type="transmembrane region" description="Helical" evidence="1">
    <location>
        <begin position="148"/>
        <end position="168"/>
    </location>
</feature>
<dbReference type="HOGENOM" id="CLU_1540624_0_0_1"/>
<dbReference type="AlphaFoldDB" id="A0A0C3PLY5"/>
<evidence type="ECO:0000313" key="3">
    <source>
        <dbReference type="EMBL" id="KIP07588.1"/>
    </source>
</evidence>
<feature type="domain" description="DUF6533" evidence="2">
    <location>
        <begin position="104"/>
        <end position="146"/>
    </location>
</feature>
<reference evidence="3 4" key="1">
    <citation type="journal article" date="2014" name="PLoS Genet.">
        <title>Analysis of the Phlebiopsis gigantea genome, transcriptome and secretome provides insight into its pioneer colonization strategies of wood.</title>
        <authorList>
            <person name="Hori C."/>
            <person name="Ishida T."/>
            <person name="Igarashi K."/>
            <person name="Samejima M."/>
            <person name="Suzuki H."/>
            <person name="Master E."/>
            <person name="Ferreira P."/>
            <person name="Ruiz-Duenas F.J."/>
            <person name="Held B."/>
            <person name="Canessa P."/>
            <person name="Larrondo L.F."/>
            <person name="Schmoll M."/>
            <person name="Druzhinina I.S."/>
            <person name="Kubicek C.P."/>
            <person name="Gaskell J.A."/>
            <person name="Kersten P."/>
            <person name="St John F."/>
            <person name="Glasner J."/>
            <person name="Sabat G."/>
            <person name="Splinter BonDurant S."/>
            <person name="Syed K."/>
            <person name="Yadav J."/>
            <person name="Mgbeahuruike A.C."/>
            <person name="Kovalchuk A."/>
            <person name="Asiegbu F.O."/>
            <person name="Lackner G."/>
            <person name="Hoffmeister D."/>
            <person name="Rencoret J."/>
            <person name="Gutierrez A."/>
            <person name="Sun H."/>
            <person name="Lindquist E."/>
            <person name="Barry K."/>
            <person name="Riley R."/>
            <person name="Grigoriev I.V."/>
            <person name="Henrissat B."/>
            <person name="Kues U."/>
            <person name="Berka R.M."/>
            <person name="Martinez A.T."/>
            <person name="Covert S.F."/>
            <person name="Blanchette R.A."/>
            <person name="Cullen D."/>
        </authorList>
    </citation>
    <scope>NUCLEOTIDE SEQUENCE [LARGE SCALE GENOMIC DNA]</scope>
    <source>
        <strain evidence="3 4">11061_1 CR5-6</strain>
    </source>
</reference>
<protein>
    <recommendedName>
        <fullName evidence="2">DUF6533 domain-containing protein</fullName>
    </recommendedName>
</protein>
<gene>
    <name evidence="3" type="ORF">PHLGIDRAFT_412969</name>
</gene>
<name>A0A0C3PLY5_PHLG1</name>
<keyword evidence="4" id="KW-1185">Reference proteome</keyword>
<dbReference type="InterPro" id="IPR045340">
    <property type="entry name" value="DUF6533"/>
</dbReference>
<evidence type="ECO:0000313" key="4">
    <source>
        <dbReference type="Proteomes" id="UP000053257"/>
    </source>
</evidence>
<dbReference type="Pfam" id="PF20151">
    <property type="entry name" value="DUF6533"/>
    <property type="match status" value="1"/>
</dbReference>
<accession>A0A0C3PLY5</accession>
<dbReference type="EMBL" id="KN840494">
    <property type="protein sequence ID" value="KIP07588.1"/>
    <property type="molecule type" value="Genomic_DNA"/>
</dbReference>
<dbReference type="OrthoDB" id="3190252at2759"/>
<evidence type="ECO:0000256" key="1">
    <source>
        <dbReference type="SAM" id="Phobius"/>
    </source>
</evidence>
<evidence type="ECO:0000259" key="2">
    <source>
        <dbReference type="Pfam" id="PF20151"/>
    </source>
</evidence>
<organism evidence="3 4">
    <name type="scientific">Phlebiopsis gigantea (strain 11061_1 CR5-6)</name>
    <name type="common">White-rot fungus</name>
    <name type="synonym">Peniophora gigantea</name>
    <dbReference type="NCBI Taxonomy" id="745531"/>
    <lineage>
        <taxon>Eukaryota</taxon>
        <taxon>Fungi</taxon>
        <taxon>Dikarya</taxon>
        <taxon>Basidiomycota</taxon>
        <taxon>Agaricomycotina</taxon>
        <taxon>Agaricomycetes</taxon>
        <taxon>Polyporales</taxon>
        <taxon>Phanerochaetaceae</taxon>
        <taxon>Phlebiopsis</taxon>
    </lineage>
</organism>
<proteinExistence type="predicted"/>
<keyword evidence="1" id="KW-0472">Membrane</keyword>
<dbReference type="Proteomes" id="UP000053257">
    <property type="component" value="Unassembled WGS sequence"/>
</dbReference>
<keyword evidence="1" id="KW-0812">Transmembrane</keyword>
<keyword evidence="1" id="KW-1133">Transmembrane helix</keyword>